<evidence type="ECO:0008006" key="3">
    <source>
        <dbReference type="Google" id="ProtNLM"/>
    </source>
</evidence>
<gene>
    <name evidence="1" type="ORF">K457DRAFT_25210</name>
</gene>
<evidence type="ECO:0000313" key="1">
    <source>
        <dbReference type="EMBL" id="OAQ23347.1"/>
    </source>
</evidence>
<organism evidence="1 2">
    <name type="scientific">Linnemannia elongata AG-77</name>
    <dbReference type="NCBI Taxonomy" id="1314771"/>
    <lineage>
        <taxon>Eukaryota</taxon>
        <taxon>Fungi</taxon>
        <taxon>Fungi incertae sedis</taxon>
        <taxon>Mucoromycota</taxon>
        <taxon>Mortierellomycotina</taxon>
        <taxon>Mortierellomycetes</taxon>
        <taxon>Mortierellales</taxon>
        <taxon>Mortierellaceae</taxon>
        <taxon>Linnemannia</taxon>
    </lineage>
</organism>
<accession>A0A197JDY1</accession>
<dbReference type="AlphaFoldDB" id="A0A197JDY1"/>
<name>A0A197JDY1_9FUNG</name>
<evidence type="ECO:0000313" key="2">
    <source>
        <dbReference type="Proteomes" id="UP000078512"/>
    </source>
</evidence>
<protein>
    <recommendedName>
        <fullName evidence="3">Tc1-like transposase DDE domain-containing protein</fullName>
    </recommendedName>
</protein>
<keyword evidence="2" id="KW-1185">Reference proteome</keyword>
<dbReference type="EMBL" id="KV442122">
    <property type="protein sequence ID" value="OAQ23347.1"/>
    <property type="molecule type" value="Genomic_DNA"/>
</dbReference>
<dbReference type="Proteomes" id="UP000078512">
    <property type="component" value="Unassembled WGS sequence"/>
</dbReference>
<reference evidence="1 2" key="1">
    <citation type="submission" date="2016-05" db="EMBL/GenBank/DDBJ databases">
        <title>Genome sequencing reveals origins of a unique bacterial endosymbiosis in the earliest lineages of terrestrial Fungi.</title>
        <authorList>
            <consortium name="DOE Joint Genome Institute"/>
            <person name="Uehling J."/>
            <person name="Gryganskyi A."/>
            <person name="Hameed K."/>
            <person name="Tschaplinski T."/>
            <person name="Misztal P."/>
            <person name="Wu S."/>
            <person name="Desiro A."/>
            <person name="Vande Pol N."/>
            <person name="Du Z.-Y."/>
            <person name="Zienkiewicz A."/>
            <person name="Zienkiewicz K."/>
            <person name="Morin E."/>
            <person name="Tisserant E."/>
            <person name="Splivallo R."/>
            <person name="Hainaut M."/>
            <person name="Henrissat B."/>
            <person name="Ohm R."/>
            <person name="Kuo A."/>
            <person name="Yan J."/>
            <person name="Lipzen A."/>
            <person name="Nolan M."/>
            <person name="Labutti K."/>
            <person name="Barry K."/>
            <person name="Goldstein A."/>
            <person name="Labbe J."/>
            <person name="Schadt C."/>
            <person name="Tuskan G."/>
            <person name="Grigoriev I."/>
            <person name="Martin F."/>
            <person name="Vilgalys R."/>
            <person name="Bonito G."/>
        </authorList>
    </citation>
    <scope>NUCLEOTIDE SEQUENCE [LARGE SCALE GENOMIC DNA]</scope>
    <source>
        <strain evidence="1 2">AG-77</strain>
    </source>
</reference>
<sequence>MTLMVAIDDAGVLAHDFGPGGYNAEKFEQFLEVKLFSTLDRRRTIVLDNARFHKTDAGFVKKLRAADADGLLAYVNTTIERVFASNTIAWIRDIHRNVLIANAGQSLRVFFSNQDHLLEIEAAHYEERPALQSWNVMREPSWFKILGRAFGGIQKL</sequence>
<proteinExistence type="predicted"/>